<dbReference type="GO" id="GO:0004190">
    <property type="term" value="F:aspartic-type endopeptidase activity"/>
    <property type="evidence" value="ECO:0007669"/>
    <property type="project" value="UniProtKB-KW"/>
</dbReference>
<dbReference type="STRING" id="1841859.GCA_900157385_01883"/>
<dbReference type="AlphaFoldDB" id="A0A2U3NA45"/>
<proteinExistence type="inferred from homology"/>
<organism evidence="5 6">
    <name type="scientific">Mycobacterium terramassiliense</name>
    <dbReference type="NCBI Taxonomy" id="1841859"/>
    <lineage>
        <taxon>Bacteria</taxon>
        <taxon>Bacillati</taxon>
        <taxon>Actinomycetota</taxon>
        <taxon>Actinomycetes</taxon>
        <taxon>Mycobacteriales</taxon>
        <taxon>Mycobacteriaceae</taxon>
        <taxon>Mycobacterium</taxon>
    </lineage>
</organism>
<keyword evidence="3" id="KW-0064">Aspartyl protease</keyword>
<dbReference type="GO" id="GO:0016485">
    <property type="term" value="P:protein processing"/>
    <property type="evidence" value="ECO:0007669"/>
    <property type="project" value="TreeGrafter"/>
</dbReference>
<evidence type="ECO:0000313" key="6">
    <source>
        <dbReference type="Proteomes" id="UP000241595"/>
    </source>
</evidence>
<evidence type="ECO:0000256" key="3">
    <source>
        <dbReference type="ARBA" id="ARBA00022750"/>
    </source>
</evidence>
<keyword evidence="6" id="KW-1185">Reference proteome</keyword>
<dbReference type="Gene3D" id="3.40.50.1450">
    <property type="entry name" value="HybD-like"/>
    <property type="match status" value="1"/>
</dbReference>
<dbReference type="EMBL" id="FTRV01000011">
    <property type="protein sequence ID" value="SPM28401.1"/>
    <property type="molecule type" value="Genomic_DNA"/>
</dbReference>
<protein>
    <submittedName>
        <fullName evidence="5">Ni,Fe-hydrogenase maturation factor</fullName>
    </submittedName>
</protein>
<dbReference type="GO" id="GO:0008047">
    <property type="term" value="F:enzyme activator activity"/>
    <property type="evidence" value="ECO:0007669"/>
    <property type="project" value="InterPro"/>
</dbReference>
<dbReference type="NCBIfam" id="TIGR00072">
    <property type="entry name" value="hydrog_prot"/>
    <property type="match status" value="1"/>
</dbReference>
<accession>A0A2U3NA45</accession>
<reference evidence="5 6" key="1">
    <citation type="submission" date="2017-01" db="EMBL/GenBank/DDBJ databases">
        <authorList>
            <consortium name="Urmite Genomes"/>
        </authorList>
    </citation>
    <scope>NUCLEOTIDE SEQUENCE [LARGE SCALE GENOMIC DNA]</scope>
    <source>
        <strain evidence="5 6">AB308</strain>
    </source>
</reference>
<evidence type="ECO:0000256" key="2">
    <source>
        <dbReference type="ARBA" id="ARBA00022670"/>
    </source>
</evidence>
<keyword evidence="2" id="KW-0645">Protease</keyword>
<gene>
    <name evidence="5" type="ORF">MTAB308_1887</name>
</gene>
<dbReference type="PANTHER" id="PTHR30302:SF1">
    <property type="entry name" value="HYDROGENASE 2 MATURATION PROTEASE"/>
    <property type="match status" value="1"/>
</dbReference>
<evidence type="ECO:0000313" key="5">
    <source>
        <dbReference type="EMBL" id="SPM28401.1"/>
    </source>
</evidence>
<name>A0A2U3NA45_9MYCO</name>
<dbReference type="InterPro" id="IPR000671">
    <property type="entry name" value="Peptidase_A31"/>
</dbReference>
<dbReference type="PANTHER" id="PTHR30302">
    <property type="entry name" value="HYDROGENASE 1 MATURATION PROTEASE"/>
    <property type="match status" value="1"/>
</dbReference>
<dbReference type="SUPFAM" id="SSF53163">
    <property type="entry name" value="HybD-like"/>
    <property type="match status" value="1"/>
</dbReference>
<sequence length="170" mass="17089">MTDSPVGAVVIGLGNRYRRDDGVGIVVADELHSRGLKGVRVVTGIVEPMGLLEAWSGAGLAVVIDGAVATPPAPGRVRRCGLSDLAAGDGLSSHGVDLASAHALGEALGRVPGELVLLTVEVADTGHGTGLTPPVERAVPQVVGMVVAEIDRRRGGRALRSGDGGLLAAD</sequence>
<dbReference type="Pfam" id="PF01750">
    <property type="entry name" value="HycI"/>
    <property type="match status" value="1"/>
</dbReference>
<keyword evidence="4" id="KW-0378">Hydrolase</keyword>
<evidence type="ECO:0000256" key="4">
    <source>
        <dbReference type="ARBA" id="ARBA00022801"/>
    </source>
</evidence>
<dbReference type="InterPro" id="IPR023430">
    <property type="entry name" value="Pept_HybD-like_dom_sf"/>
</dbReference>
<comment type="similarity">
    <text evidence="1">Belongs to the peptidase A31 family.</text>
</comment>
<dbReference type="CDD" id="cd00518">
    <property type="entry name" value="H2MP"/>
    <property type="match status" value="1"/>
</dbReference>
<evidence type="ECO:0000256" key="1">
    <source>
        <dbReference type="ARBA" id="ARBA00006814"/>
    </source>
</evidence>
<dbReference type="OrthoDB" id="164170at2"/>
<dbReference type="Proteomes" id="UP000241595">
    <property type="component" value="Unassembled WGS sequence"/>
</dbReference>
<dbReference type="RefSeq" id="WP_077099223.1">
    <property type="nucleotide sequence ID" value="NZ_LT717700.1"/>
</dbReference>